<dbReference type="AlphaFoldDB" id="A0A8X6P0T3"/>
<dbReference type="Proteomes" id="UP000887013">
    <property type="component" value="Unassembled WGS sequence"/>
</dbReference>
<reference evidence="1" key="1">
    <citation type="submission" date="2020-08" db="EMBL/GenBank/DDBJ databases">
        <title>Multicomponent nature underlies the extraordinary mechanical properties of spider dragline silk.</title>
        <authorList>
            <person name="Kono N."/>
            <person name="Nakamura H."/>
            <person name="Mori M."/>
            <person name="Yoshida Y."/>
            <person name="Ohtoshi R."/>
            <person name="Malay A.D."/>
            <person name="Moran D.A.P."/>
            <person name="Tomita M."/>
            <person name="Numata K."/>
            <person name="Arakawa K."/>
        </authorList>
    </citation>
    <scope>NUCLEOTIDE SEQUENCE</scope>
</reference>
<name>A0A8X6P0T3_NEPPI</name>
<organism evidence="1 2">
    <name type="scientific">Nephila pilipes</name>
    <name type="common">Giant wood spider</name>
    <name type="synonym">Nephila maculata</name>
    <dbReference type="NCBI Taxonomy" id="299642"/>
    <lineage>
        <taxon>Eukaryota</taxon>
        <taxon>Metazoa</taxon>
        <taxon>Ecdysozoa</taxon>
        <taxon>Arthropoda</taxon>
        <taxon>Chelicerata</taxon>
        <taxon>Arachnida</taxon>
        <taxon>Araneae</taxon>
        <taxon>Araneomorphae</taxon>
        <taxon>Entelegynae</taxon>
        <taxon>Araneoidea</taxon>
        <taxon>Nephilidae</taxon>
        <taxon>Nephila</taxon>
    </lineage>
</organism>
<protein>
    <submittedName>
        <fullName evidence="1">Uncharacterized protein</fullName>
    </submittedName>
</protein>
<comment type="caution">
    <text evidence="1">The sequence shown here is derived from an EMBL/GenBank/DDBJ whole genome shotgun (WGS) entry which is preliminary data.</text>
</comment>
<accession>A0A8X6P0T3</accession>
<dbReference type="EMBL" id="BMAW01110298">
    <property type="protein sequence ID" value="GFT42534.1"/>
    <property type="molecule type" value="Genomic_DNA"/>
</dbReference>
<sequence length="84" mass="9537">MGVAPLTIIDSAQYYYSHLAPWRMLNFWSFVHVPMYRIFLCWLKSAVRSSTNIVKIVCWVDASNISQSVVQIADDLASGGQRGR</sequence>
<gene>
    <name evidence="1" type="ORF">NPIL_448171</name>
</gene>
<evidence type="ECO:0000313" key="1">
    <source>
        <dbReference type="EMBL" id="GFT42534.1"/>
    </source>
</evidence>
<keyword evidence="2" id="KW-1185">Reference proteome</keyword>
<evidence type="ECO:0000313" key="2">
    <source>
        <dbReference type="Proteomes" id="UP000887013"/>
    </source>
</evidence>
<proteinExistence type="predicted"/>